<sequence length="382" mass="40453">MEVCAPVRRNRWAFLVGVAIVGVLSAASVYGRVASTDDTQWLPLDIIVGIVSTGLLLLLPRRPLSTAVGLAVLATLSPAATPPSTVGTLTVAQRFPLRTAALVALAGTAGHLVQGLWRPNGNITYLWFTILDVAVHAALLGWGQWNQAHRQLVDSLRERADRAEAEQGRRVAEARTLERTQMAREMHDVLAHRLSLLATYAGALEYRPDSSPEKLAKAAGVIRTGVHQALDELREVISVLRDTEIDELPGGRPQPTFGDLPALVAESREAGTTVSYDDHVADATTLPPATGRTAYRVVQEGLTNARKHAAGHPVWLSVAGGPGDGLRIELINPASNGTPLTPGSGTGLVGLTERVHLAGGTLDHGKAPGGGFRLEASLPWPA</sequence>
<keyword evidence="3" id="KW-0597">Phosphoprotein</keyword>
<keyword evidence="9" id="KW-0472">Membrane</keyword>
<evidence type="ECO:0000313" key="12">
    <source>
        <dbReference type="Proteomes" id="UP000293342"/>
    </source>
</evidence>
<keyword evidence="5" id="KW-0547">Nucleotide-binding</keyword>
<evidence type="ECO:0000259" key="10">
    <source>
        <dbReference type="Pfam" id="PF07730"/>
    </source>
</evidence>
<feature type="transmembrane region" description="Helical" evidence="9">
    <location>
        <begin position="12"/>
        <end position="30"/>
    </location>
</feature>
<reference evidence="11 12" key="1">
    <citation type="submission" date="2019-02" db="EMBL/GenBank/DDBJ databases">
        <title>Kribbella capetownensis sp. nov. and Kribbella speibonae sp. nov., isolated from soil.</title>
        <authorList>
            <person name="Curtis S.M."/>
            <person name="Norton I."/>
            <person name="Everest G.J."/>
            <person name="Meyers P.R."/>
        </authorList>
    </citation>
    <scope>NUCLEOTIDE SEQUENCE [LARGE SCALE GENOMIC DNA]</scope>
    <source>
        <strain evidence="11 12">YM53</strain>
    </source>
</reference>
<dbReference type="Pfam" id="PF07730">
    <property type="entry name" value="HisKA_3"/>
    <property type="match status" value="1"/>
</dbReference>
<comment type="caution">
    <text evidence="11">The sequence shown here is derived from an EMBL/GenBank/DDBJ whole genome shotgun (WGS) entry which is preliminary data.</text>
</comment>
<evidence type="ECO:0000256" key="8">
    <source>
        <dbReference type="ARBA" id="ARBA00023012"/>
    </source>
</evidence>
<evidence type="ECO:0000256" key="9">
    <source>
        <dbReference type="SAM" id="Phobius"/>
    </source>
</evidence>
<dbReference type="PANTHER" id="PTHR24421">
    <property type="entry name" value="NITRATE/NITRITE SENSOR PROTEIN NARX-RELATED"/>
    <property type="match status" value="1"/>
</dbReference>
<evidence type="ECO:0000256" key="2">
    <source>
        <dbReference type="ARBA" id="ARBA00012438"/>
    </source>
</evidence>
<keyword evidence="8" id="KW-0902">Two-component regulatory system</keyword>
<keyword evidence="7" id="KW-0067">ATP-binding</keyword>
<protein>
    <recommendedName>
        <fullName evidence="2">histidine kinase</fullName>
        <ecNumber evidence="2">2.7.13.3</ecNumber>
    </recommendedName>
</protein>
<dbReference type="EC" id="2.7.13.3" evidence="2"/>
<dbReference type="InterPro" id="IPR050482">
    <property type="entry name" value="Sensor_HK_TwoCompSys"/>
</dbReference>
<dbReference type="Gene3D" id="1.20.5.1930">
    <property type="match status" value="1"/>
</dbReference>
<keyword evidence="9" id="KW-1133">Transmembrane helix</keyword>
<keyword evidence="6 11" id="KW-0418">Kinase</keyword>
<gene>
    <name evidence="11" type="ORF">E0H75_19000</name>
</gene>
<feature type="transmembrane region" description="Helical" evidence="9">
    <location>
        <begin position="125"/>
        <end position="145"/>
    </location>
</feature>
<dbReference type="EMBL" id="SJKD01000004">
    <property type="protein sequence ID" value="TCC48675.1"/>
    <property type="molecule type" value="Genomic_DNA"/>
</dbReference>
<keyword evidence="12" id="KW-1185">Reference proteome</keyword>
<evidence type="ECO:0000256" key="5">
    <source>
        <dbReference type="ARBA" id="ARBA00022741"/>
    </source>
</evidence>
<keyword evidence="9" id="KW-0812">Transmembrane</keyword>
<comment type="catalytic activity">
    <reaction evidence="1">
        <text>ATP + protein L-histidine = ADP + protein N-phospho-L-histidine.</text>
        <dbReference type="EC" id="2.7.13.3"/>
    </reaction>
</comment>
<evidence type="ECO:0000256" key="3">
    <source>
        <dbReference type="ARBA" id="ARBA00022553"/>
    </source>
</evidence>
<dbReference type="SUPFAM" id="SSF55874">
    <property type="entry name" value="ATPase domain of HSP90 chaperone/DNA topoisomerase II/histidine kinase"/>
    <property type="match status" value="1"/>
</dbReference>
<feature type="domain" description="Signal transduction histidine kinase subgroup 3 dimerisation and phosphoacceptor" evidence="10">
    <location>
        <begin position="178"/>
        <end position="243"/>
    </location>
</feature>
<feature type="transmembrane region" description="Helical" evidence="9">
    <location>
        <begin position="42"/>
        <end position="59"/>
    </location>
</feature>
<organism evidence="11 12">
    <name type="scientific">Kribbella capetownensis</name>
    <dbReference type="NCBI Taxonomy" id="1572659"/>
    <lineage>
        <taxon>Bacteria</taxon>
        <taxon>Bacillati</taxon>
        <taxon>Actinomycetota</taxon>
        <taxon>Actinomycetes</taxon>
        <taxon>Propionibacteriales</taxon>
        <taxon>Kribbellaceae</taxon>
        <taxon>Kribbella</taxon>
    </lineage>
</organism>
<evidence type="ECO:0000256" key="7">
    <source>
        <dbReference type="ARBA" id="ARBA00022840"/>
    </source>
</evidence>
<evidence type="ECO:0000313" key="11">
    <source>
        <dbReference type="EMBL" id="TCC48675.1"/>
    </source>
</evidence>
<dbReference type="OrthoDB" id="227596at2"/>
<evidence type="ECO:0000256" key="6">
    <source>
        <dbReference type="ARBA" id="ARBA00022777"/>
    </source>
</evidence>
<dbReference type="GO" id="GO:0000155">
    <property type="term" value="F:phosphorelay sensor kinase activity"/>
    <property type="evidence" value="ECO:0007669"/>
    <property type="project" value="InterPro"/>
</dbReference>
<evidence type="ECO:0000256" key="1">
    <source>
        <dbReference type="ARBA" id="ARBA00000085"/>
    </source>
</evidence>
<dbReference type="Gene3D" id="3.30.565.10">
    <property type="entry name" value="Histidine kinase-like ATPase, C-terminal domain"/>
    <property type="match status" value="1"/>
</dbReference>
<name>A0A4R0K1J8_9ACTN</name>
<feature type="transmembrane region" description="Helical" evidence="9">
    <location>
        <begin position="66"/>
        <end position="83"/>
    </location>
</feature>
<dbReference type="PANTHER" id="PTHR24421:SF10">
    <property type="entry name" value="NITRATE_NITRITE SENSOR PROTEIN NARQ"/>
    <property type="match status" value="1"/>
</dbReference>
<dbReference type="InterPro" id="IPR036890">
    <property type="entry name" value="HATPase_C_sf"/>
</dbReference>
<dbReference type="GO" id="GO:0005524">
    <property type="term" value="F:ATP binding"/>
    <property type="evidence" value="ECO:0007669"/>
    <property type="project" value="UniProtKB-KW"/>
</dbReference>
<evidence type="ECO:0000256" key="4">
    <source>
        <dbReference type="ARBA" id="ARBA00022679"/>
    </source>
</evidence>
<dbReference type="AlphaFoldDB" id="A0A4R0K1J8"/>
<dbReference type="Proteomes" id="UP000293342">
    <property type="component" value="Unassembled WGS sequence"/>
</dbReference>
<proteinExistence type="predicted"/>
<dbReference type="CDD" id="cd16917">
    <property type="entry name" value="HATPase_UhpB-NarQ-NarX-like"/>
    <property type="match status" value="1"/>
</dbReference>
<accession>A0A4R0K1J8</accession>
<dbReference type="GO" id="GO:0046983">
    <property type="term" value="F:protein dimerization activity"/>
    <property type="evidence" value="ECO:0007669"/>
    <property type="project" value="InterPro"/>
</dbReference>
<keyword evidence="4" id="KW-0808">Transferase</keyword>
<dbReference type="GO" id="GO:0016020">
    <property type="term" value="C:membrane"/>
    <property type="evidence" value="ECO:0007669"/>
    <property type="project" value="InterPro"/>
</dbReference>
<feature type="transmembrane region" description="Helical" evidence="9">
    <location>
        <begin position="95"/>
        <end position="113"/>
    </location>
</feature>
<dbReference type="InterPro" id="IPR011712">
    <property type="entry name" value="Sig_transdc_His_kin_sub3_dim/P"/>
</dbReference>